<keyword evidence="3" id="KW-1185">Reference proteome</keyword>
<comment type="caution">
    <text evidence="2">The sequence shown here is derived from an EMBL/GenBank/DDBJ whole genome shotgun (WGS) entry which is preliminary data.</text>
</comment>
<sequence>MYLNYSSVLLILFVSLSSFGQSFPNTEIYSWYDTQTGIQNSKLLRGVEYIEEHRMINENHKFFESNDFQKGVLVYDGQLYNDVTLKFNIYDDLLLIYLQYEQRNLFFELFSDKVNNFEISDHKFSYIRAENDSSILGFYEIISEEGDFKIFKKHIKNRTERRDKSLAYFEFYTANPAYVFEYNDEFHDLNKRRDLFSRFPDHKKEIKDFYRDFKKQSRNNPDEFLERLAEKMNFILSNTQNVIDE</sequence>
<evidence type="ECO:0000256" key="1">
    <source>
        <dbReference type="SAM" id="SignalP"/>
    </source>
</evidence>
<feature type="signal peptide" evidence="1">
    <location>
        <begin position="1"/>
        <end position="20"/>
    </location>
</feature>
<evidence type="ECO:0008006" key="4">
    <source>
        <dbReference type="Google" id="ProtNLM"/>
    </source>
</evidence>
<proteinExistence type="predicted"/>
<feature type="chain" id="PRO_5045673532" description="DUF4369 domain-containing protein" evidence="1">
    <location>
        <begin position="21"/>
        <end position="245"/>
    </location>
</feature>
<protein>
    <recommendedName>
        <fullName evidence="4">DUF4369 domain-containing protein</fullName>
    </recommendedName>
</protein>
<name>A0ABN1KAZ9_9FLAO</name>
<dbReference type="EMBL" id="BAAAGG010000006">
    <property type="protein sequence ID" value="GAA0760622.1"/>
    <property type="molecule type" value="Genomic_DNA"/>
</dbReference>
<dbReference type="Proteomes" id="UP001500185">
    <property type="component" value="Unassembled WGS sequence"/>
</dbReference>
<accession>A0ABN1KAZ9</accession>
<keyword evidence="1" id="KW-0732">Signal</keyword>
<evidence type="ECO:0000313" key="2">
    <source>
        <dbReference type="EMBL" id="GAA0760622.1"/>
    </source>
</evidence>
<evidence type="ECO:0000313" key="3">
    <source>
        <dbReference type="Proteomes" id="UP001500185"/>
    </source>
</evidence>
<reference evidence="3" key="1">
    <citation type="journal article" date="2019" name="Int. J. Syst. Evol. Microbiol.">
        <title>The Global Catalogue of Microorganisms (GCM) 10K type strain sequencing project: providing services to taxonomists for standard genome sequencing and annotation.</title>
        <authorList>
            <consortium name="The Broad Institute Genomics Platform"/>
            <consortium name="The Broad Institute Genome Sequencing Center for Infectious Disease"/>
            <person name="Wu L."/>
            <person name="Ma J."/>
        </authorList>
    </citation>
    <scope>NUCLEOTIDE SEQUENCE [LARGE SCALE GENOMIC DNA]</scope>
    <source>
        <strain evidence="3">JCM 16231</strain>
    </source>
</reference>
<gene>
    <name evidence="2" type="ORF">GCM10009433_19910</name>
</gene>
<dbReference type="RefSeq" id="WP_224455590.1">
    <property type="nucleotide sequence ID" value="NZ_BAAAGG010000006.1"/>
</dbReference>
<organism evidence="2 3">
    <name type="scientific">Psychroflexus lacisalsi</name>
    <dbReference type="NCBI Taxonomy" id="503928"/>
    <lineage>
        <taxon>Bacteria</taxon>
        <taxon>Pseudomonadati</taxon>
        <taxon>Bacteroidota</taxon>
        <taxon>Flavobacteriia</taxon>
        <taxon>Flavobacteriales</taxon>
        <taxon>Flavobacteriaceae</taxon>
        <taxon>Psychroflexus</taxon>
    </lineage>
</organism>